<reference evidence="1" key="1">
    <citation type="submission" date="2020-05" db="EMBL/GenBank/DDBJ databases">
        <title>Mycena genomes resolve the evolution of fungal bioluminescence.</title>
        <authorList>
            <person name="Tsai I.J."/>
        </authorList>
    </citation>
    <scope>NUCLEOTIDE SEQUENCE</scope>
    <source>
        <strain evidence="1">CCC161011</strain>
    </source>
</reference>
<protein>
    <submittedName>
        <fullName evidence="1">Uncharacterized protein</fullName>
    </submittedName>
</protein>
<sequence>MGWYIYVLDQIWAFCDAILYLSLWCLIVSSGCLLAKSTGTFEVVCLIQYLLEFPTSTSCSGVNRLQVSHAVLRRDDAPGATEAYLVLIFKDSKLVAIHTEQAAHPNDLAIAHQRPGAFANPVVSAPFYYMFLLHDNAPKGEEQEHGQTQEFRVASAPCAHASREVVKGRLLDLIERKGLREEAKRTAQHDIPAFGLAFEPMSPQRLDPNQNTALVDIATTFTSVYKRPGTFQYLPSPPKKAGSNG</sequence>
<evidence type="ECO:0000313" key="2">
    <source>
        <dbReference type="Proteomes" id="UP000620124"/>
    </source>
</evidence>
<evidence type="ECO:0000313" key="1">
    <source>
        <dbReference type="EMBL" id="KAF7332849.1"/>
    </source>
</evidence>
<comment type="caution">
    <text evidence="1">The sequence shown here is derived from an EMBL/GenBank/DDBJ whole genome shotgun (WGS) entry which is preliminary data.</text>
</comment>
<dbReference type="Proteomes" id="UP000620124">
    <property type="component" value="Unassembled WGS sequence"/>
</dbReference>
<accession>A0A8H6X241</accession>
<proteinExistence type="predicted"/>
<organism evidence="1 2">
    <name type="scientific">Mycena venus</name>
    <dbReference type="NCBI Taxonomy" id="2733690"/>
    <lineage>
        <taxon>Eukaryota</taxon>
        <taxon>Fungi</taxon>
        <taxon>Dikarya</taxon>
        <taxon>Basidiomycota</taxon>
        <taxon>Agaricomycotina</taxon>
        <taxon>Agaricomycetes</taxon>
        <taxon>Agaricomycetidae</taxon>
        <taxon>Agaricales</taxon>
        <taxon>Marasmiineae</taxon>
        <taxon>Mycenaceae</taxon>
        <taxon>Mycena</taxon>
    </lineage>
</organism>
<dbReference type="EMBL" id="JACAZI010000031">
    <property type="protein sequence ID" value="KAF7332849.1"/>
    <property type="molecule type" value="Genomic_DNA"/>
</dbReference>
<name>A0A8H6X241_9AGAR</name>
<keyword evidence="2" id="KW-1185">Reference proteome</keyword>
<dbReference type="AlphaFoldDB" id="A0A8H6X241"/>
<gene>
    <name evidence="1" type="ORF">MVEN_02389900</name>
</gene>